<evidence type="ECO:0000256" key="6">
    <source>
        <dbReference type="SAM" id="MobiDB-lite"/>
    </source>
</evidence>
<keyword evidence="4" id="KW-0961">Cell wall biogenesis/degradation</keyword>
<sequence>MRAAIRRQRRSSDQSSRLSGSSAAGAAASRSGAPRGSTGSTVSLGIGRIARIWRTLRLGDGLRRNTTIAATIAIASNTSGKTSKAGYSSNRLPMTLFLTKFGRWRAGRGLAFAAFVALLYGCSSVPPTSTSRPGTPPSSVATPPAGAGRMQAVSWSQVDGWQDDSLIGARLALAQSCAKLGRQINWQPACRASEHIDDLDPAAARQFFEQYFTPFRIANADGTQTGLITGYYEPLLHGSRVRGGIYQTPLYKWPTGRRAGSLPARAELMRSGILRGHELVYVDDPVEAFFLQVQGSGQVLLDDGSIMRVGYAGNNDQPYKSIGRWLIDHGEITPAQATMQGIRAWARANPTRVDALLDVNPRFVFFREMPNHGVGGIEGPVGALGVPLTAERSIAVDPASIPLGSPVFLATTRPPFGAKANAPINRLMFAQDTGSAIKGGVRADFFWGLGDDAGDLAGRMRQSGRMWVFLPNQ</sequence>
<dbReference type="GO" id="GO:0009253">
    <property type="term" value="P:peptidoglycan catabolic process"/>
    <property type="evidence" value="ECO:0007669"/>
    <property type="project" value="TreeGrafter"/>
</dbReference>
<reference evidence="8 9" key="1">
    <citation type="submission" date="2019-08" db="EMBL/GenBank/DDBJ databases">
        <authorList>
            <person name="Peeters C."/>
        </authorList>
    </citation>
    <scope>NUCLEOTIDE SEQUENCE [LARGE SCALE GENOMIC DNA]</scope>
    <source>
        <strain evidence="8 9">LMG 31013</strain>
    </source>
</reference>
<dbReference type="CDD" id="cd14485">
    <property type="entry name" value="mltA_like_LT_A"/>
    <property type="match status" value="1"/>
</dbReference>
<dbReference type="SUPFAM" id="SSF50685">
    <property type="entry name" value="Barwin-like endoglucanases"/>
    <property type="match status" value="1"/>
</dbReference>
<dbReference type="GO" id="GO:0004553">
    <property type="term" value="F:hydrolase activity, hydrolyzing O-glycosyl compounds"/>
    <property type="evidence" value="ECO:0007669"/>
    <property type="project" value="InterPro"/>
</dbReference>
<dbReference type="GO" id="GO:0008933">
    <property type="term" value="F:peptidoglycan lytic transglycosylase activity"/>
    <property type="evidence" value="ECO:0007669"/>
    <property type="project" value="TreeGrafter"/>
</dbReference>
<feature type="compositionally biased region" description="Low complexity" evidence="6">
    <location>
        <begin position="13"/>
        <end position="40"/>
    </location>
</feature>
<evidence type="ECO:0000313" key="9">
    <source>
        <dbReference type="Proteomes" id="UP000334380"/>
    </source>
</evidence>
<dbReference type="InterPro" id="IPR036908">
    <property type="entry name" value="RlpA-like_sf"/>
</dbReference>
<feature type="region of interest" description="Disordered" evidence="6">
    <location>
        <begin position="1"/>
        <end position="40"/>
    </location>
</feature>
<evidence type="ECO:0000256" key="1">
    <source>
        <dbReference type="ARBA" id="ARBA00001420"/>
    </source>
</evidence>
<dbReference type="SMART" id="SM00925">
    <property type="entry name" value="MltA"/>
    <property type="match status" value="1"/>
</dbReference>
<dbReference type="InterPro" id="IPR005300">
    <property type="entry name" value="MltA_B"/>
</dbReference>
<keyword evidence="9" id="KW-1185">Reference proteome</keyword>
<keyword evidence="3 8" id="KW-0456">Lyase</keyword>
<comment type="catalytic activity">
    <reaction evidence="1">
        <text>Exolytic cleavage of the (1-&gt;4)-beta-glycosidic linkage between N-acetylmuramic acid (MurNAc) and N-acetylglucosamine (GlcNAc) residues in peptidoglycan, from either the reducing or the non-reducing ends of the peptidoglycan chains, with concomitant formation of a 1,6-anhydrobond in the MurNAc residue.</text>
        <dbReference type="EC" id="4.2.2.n1"/>
    </reaction>
</comment>
<feature type="compositionally biased region" description="Low complexity" evidence="6">
    <location>
        <begin position="127"/>
        <end position="139"/>
    </location>
</feature>
<evidence type="ECO:0000256" key="5">
    <source>
        <dbReference type="ARBA" id="ARBA00030918"/>
    </source>
</evidence>
<organism evidence="8 9">
    <name type="scientific">Pandoraea terrigena</name>
    <dbReference type="NCBI Taxonomy" id="2508292"/>
    <lineage>
        <taxon>Bacteria</taxon>
        <taxon>Pseudomonadati</taxon>
        <taxon>Pseudomonadota</taxon>
        <taxon>Betaproteobacteria</taxon>
        <taxon>Burkholderiales</taxon>
        <taxon>Burkholderiaceae</taxon>
        <taxon>Pandoraea</taxon>
    </lineage>
</organism>
<dbReference type="AlphaFoldDB" id="A0A5E4WF85"/>
<feature type="domain" description="Lytic transglycosylase MltA" evidence="7">
    <location>
        <begin position="235"/>
        <end position="367"/>
    </location>
</feature>
<dbReference type="GO" id="GO:0071555">
    <property type="term" value="P:cell wall organization"/>
    <property type="evidence" value="ECO:0007669"/>
    <property type="project" value="UniProtKB-KW"/>
</dbReference>
<proteinExistence type="predicted"/>
<dbReference type="GO" id="GO:0009254">
    <property type="term" value="P:peptidoglycan turnover"/>
    <property type="evidence" value="ECO:0007669"/>
    <property type="project" value="InterPro"/>
</dbReference>
<evidence type="ECO:0000256" key="4">
    <source>
        <dbReference type="ARBA" id="ARBA00023316"/>
    </source>
</evidence>
<dbReference type="EMBL" id="CABPRU010000007">
    <property type="protein sequence ID" value="VVE22070.1"/>
    <property type="molecule type" value="Genomic_DNA"/>
</dbReference>
<dbReference type="Pfam" id="PF03562">
    <property type="entry name" value="MltA"/>
    <property type="match status" value="1"/>
</dbReference>
<gene>
    <name evidence="8" type="primary">mltA</name>
    <name evidence="8" type="ORF">PTE31013_03217</name>
</gene>
<accession>A0A5E4WF85</accession>
<feature type="region of interest" description="Disordered" evidence="6">
    <location>
        <begin position="127"/>
        <end position="146"/>
    </location>
</feature>
<evidence type="ECO:0000313" key="8">
    <source>
        <dbReference type="EMBL" id="VVE22070.1"/>
    </source>
</evidence>
<evidence type="ECO:0000259" key="7">
    <source>
        <dbReference type="SMART" id="SM00925"/>
    </source>
</evidence>
<protein>
    <recommendedName>
        <fullName evidence="2">peptidoglycan lytic exotransglycosylase</fullName>
        <ecNumber evidence="2">4.2.2.n1</ecNumber>
    </recommendedName>
    <alternativeName>
        <fullName evidence="5">Murein hydrolase A</fullName>
    </alternativeName>
</protein>
<dbReference type="PANTHER" id="PTHR30124:SF0">
    <property type="entry name" value="MEMBRANE-BOUND LYTIC MUREIN TRANSGLYCOSYLASE A"/>
    <property type="match status" value="1"/>
</dbReference>
<dbReference type="CDD" id="cd14668">
    <property type="entry name" value="mlta_B"/>
    <property type="match status" value="1"/>
</dbReference>
<dbReference type="InterPro" id="IPR010611">
    <property type="entry name" value="3D_dom"/>
</dbReference>
<dbReference type="Pfam" id="PF06725">
    <property type="entry name" value="3D"/>
    <property type="match status" value="1"/>
</dbReference>
<dbReference type="PANTHER" id="PTHR30124">
    <property type="entry name" value="MEMBRANE-BOUND LYTIC MUREIN TRANSGLYCOSYLASE A"/>
    <property type="match status" value="1"/>
</dbReference>
<dbReference type="Gene3D" id="2.40.40.10">
    <property type="entry name" value="RlpA-like domain"/>
    <property type="match status" value="2"/>
</dbReference>
<evidence type="ECO:0000256" key="2">
    <source>
        <dbReference type="ARBA" id="ARBA00012587"/>
    </source>
</evidence>
<name>A0A5E4WF85_9BURK</name>
<dbReference type="EC" id="4.2.2.n1" evidence="2"/>
<evidence type="ECO:0000256" key="3">
    <source>
        <dbReference type="ARBA" id="ARBA00023239"/>
    </source>
</evidence>
<dbReference type="InterPro" id="IPR026044">
    <property type="entry name" value="MltA"/>
</dbReference>
<dbReference type="Proteomes" id="UP000334380">
    <property type="component" value="Unassembled WGS sequence"/>
</dbReference>
<dbReference type="GO" id="GO:0019867">
    <property type="term" value="C:outer membrane"/>
    <property type="evidence" value="ECO:0007669"/>
    <property type="project" value="InterPro"/>
</dbReference>